<feature type="non-terminal residue" evidence="3">
    <location>
        <position position="1"/>
    </location>
</feature>
<comment type="caution">
    <text evidence="3">The sequence shown here is derived from an EMBL/GenBank/DDBJ whole genome shotgun (WGS) entry which is preliminary data.</text>
</comment>
<dbReference type="RefSeq" id="XP_067920029.1">
    <property type="nucleotide sequence ID" value="XM_068067994.1"/>
</dbReference>
<dbReference type="OrthoDB" id="334931at2759"/>
<proteinExistence type="predicted"/>
<dbReference type="Pfam" id="PF11476">
    <property type="entry name" value="TgMIC1"/>
    <property type="match status" value="1"/>
</dbReference>
<dbReference type="Proteomes" id="UP000221165">
    <property type="component" value="Unassembled WGS sequence"/>
</dbReference>
<sequence length="161" mass="17328">PRRCDPPLPSPTPREPEPPTSVPPTQDGTNRGIDLHKGSAVEVTAEKSPERFTVTVGSCYTITVDKDAKELQVKGTRTHKGKFPTEPLKNGAFGLLIYPEGERLAAVYDYQTAGGDWGSMTVRTPSSPCSLLQVALTGIPANEVFEGVRAFLTDDMKNLGS</sequence>
<reference evidence="3 4" key="1">
    <citation type="journal article" date="2017" name="Int. J. Parasitol.">
        <title>The genome of the protozoan parasite Cystoisospora suis and a reverse vaccinology approach to identify vaccine candidates.</title>
        <authorList>
            <person name="Palmieri N."/>
            <person name="Shrestha A."/>
            <person name="Ruttkowski B."/>
            <person name="Beck T."/>
            <person name="Vogl C."/>
            <person name="Tomley F."/>
            <person name="Blake D.P."/>
            <person name="Joachim A."/>
        </authorList>
    </citation>
    <scope>NUCLEOTIDE SEQUENCE [LARGE SCALE GENOMIC DNA]</scope>
    <source>
        <strain evidence="3 4">Wien I</strain>
    </source>
</reference>
<evidence type="ECO:0000313" key="4">
    <source>
        <dbReference type="Proteomes" id="UP000221165"/>
    </source>
</evidence>
<evidence type="ECO:0000313" key="3">
    <source>
        <dbReference type="EMBL" id="PHJ18321.1"/>
    </source>
</evidence>
<dbReference type="AlphaFoldDB" id="A0A2C6JSF7"/>
<keyword evidence="4" id="KW-1185">Reference proteome</keyword>
<evidence type="ECO:0000259" key="2">
    <source>
        <dbReference type="Pfam" id="PF11476"/>
    </source>
</evidence>
<protein>
    <submittedName>
        <fullName evidence="3">Pan domain-containing protein</fullName>
    </submittedName>
</protein>
<evidence type="ECO:0000256" key="1">
    <source>
        <dbReference type="SAM" id="MobiDB-lite"/>
    </source>
</evidence>
<feature type="region of interest" description="Disordered" evidence="1">
    <location>
        <begin position="1"/>
        <end position="35"/>
    </location>
</feature>
<feature type="domain" description="Micronemal protein 1 galectin-like" evidence="2">
    <location>
        <begin position="42"/>
        <end position="153"/>
    </location>
</feature>
<feature type="compositionally biased region" description="Pro residues" evidence="1">
    <location>
        <begin position="1"/>
        <end position="22"/>
    </location>
</feature>
<organism evidence="3 4">
    <name type="scientific">Cystoisospora suis</name>
    <dbReference type="NCBI Taxonomy" id="483139"/>
    <lineage>
        <taxon>Eukaryota</taxon>
        <taxon>Sar</taxon>
        <taxon>Alveolata</taxon>
        <taxon>Apicomplexa</taxon>
        <taxon>Conoidasida</taxon>
        <taxon>Coccidia</taxon>
        <taxon>Eucoccidiorida</taxon>
        <taxon>Eimeriorina</taxon>
        <taxon>Sarcocystidae</taxon>
        <taxon>Cystoisospora</taxon>
    </lineage>
</organism>
<dbReference type="InterPro" id="IPR024691">
    <property type="entry name" value="MIC1_galectin-like_dom"/>
</dbReference>
<accession>A0A2C6JSF7</accession>
<dbReference type="VEuPathDB" id="ToxoDB:CSUI_007851"/>
<dbReference type="GeneID" id="94431205"/>
<dbReference type="EMBL" id="MIGC01004217">
    <property type="protein sequence ID" value="PHJ18321.1"/>
    <property type="molecule type" value="Genomic_DNA"/>
</dbReference>
<name>A0A2C6JSF7_9APIC</name>
<gene>
    <name evidence="3" type="ORF">CSUI_007851</name>
</gene>